<proteinExistence type="predicted"/>
<dbReference type="PANTHER" id="PTHR33539">
    <property type="entry name" value="UPF0764 PROTEIN C16ORF89"/>
    <property type="match status" value="1"/>
</dbReference>
<dbReference type="InterPro" id="IPR031751">
    <property type="entry name" value="DUF4735"/>
</dbReference>
<dbReference type="PANTHER" id="PTHR33539:SF1">
    <property type="entry name" value="UPF0764 PROTEIN C16ORF89"/>
    <property type="match status" value="1"/>
</dbReference>
<dbReference type="STRING" id="37546.A0A1B0FPR6"/>
<dbReference type="EMBL" id="CCAG010015309">
    <property type="status" value="NOT_ANNOTATED_CDS"/>
    <property type="molecule type" value="Genomic_DNA"/>
</dbReference>
<dbReference type="PhylomeDB" id="A0A1B0FPR6"/>
<dbReference type="Proteomes" id="UP000092444">
    <property type="component" value="Unassembled WGS sequence"/>
</dbReference>
<dbReference type="Pfam" id="PF15882">
    <property type="entry name" value="DUF4735"/>
    <property type="match status" value="1"/>
</dbReference>
<organism evidence="1 2">
    <name type="scientific">Glossina morsitans morsitans</name>
    <name type="common">Savannah tsetse fly</name>
    <dbReference type="NCBI Taxonomy" id="37546"/>
    <lineage>
        <taxon>Eukaryota</taxon>
        <taxon>Metazoa</taxon>
        <taxon>Ecdysozoa</taxon>
        <taxon>Arthropoda</taxon>
        <taxon>Hexapoda</taxon>
        <taxon>Insecta</taxon>
        <taxon>Pterygota</taxon>
        <taxon>Neoptera</taxon>
        <taxon>Endopterygota</taxon>
        <taxon>Diptera</taxon>
        <taxon>Brachycera</taxon>
        <taxon>Muscomorpha</taxon>
        <taxon>Hippoboscoidea</taxon>
        <taxon>Glossinidae</taxon>
        <taxon>Glossina</taxon>
    </lineage>
</organism>
<sequence length="345" mass="39881">MKKTNFEVTNFNNTMERRITLKAEFLKIKLTSLLRVVQSLELSILDNVPNIDVLYLSGLSDVLGLVLFGAPVDKCDVNFDDPAEIAAAALTSLPFILENERYFESTRYEQQVFYQILQKLNYIIQCKGNEEEFTETHKNKNIFQKNVLLMPPQLKEHYIVTDLEYRSLIKHYDKLMTTGYPNDTMSDQCLAHIVTLNNDCKLSDECLSIITSDLPTYGYRRVHQILILYVFLHHMCSTLSAAPLAYEILASQQCTQVQREQNVLHHLGLPNTYRDLYLEQLVVCGLFGFVEFINWHNVVSVSNWPQEDECLCLFVDGERLIDCNCNNHINSLLLVYYINAILMLN</sequence>
<dbReference type="AlphaFoldDB" id="A0A1B0FPR6"/>
<accession>A0A1B0FPR6</accession>
<evidence type="ECO:0000313" key="2">
    <source>
        <dbReference type="Proteomes" id="UP000092444"/>
    </source>
</evidence>
<dbReference type="VEuPathDB" id="VectorBase:GMOY005908"/>
<name>A0A1B0FPR6_GLOMM</name>
<reference evidence="1" key="1">
    <citation type="submission" date="2020-05" db="UniProtKB">
        <authorList>
            <consortium name="EnsemblMetazoa"/>
        </authorList>
    </citation>
    <scope>IDENTIFICATION</scope>
    <source>
        <strain evidence="1">Yale</strain>
    </source>
</reference>
<dbReference type="GO" id="GO:0016020">
    <property type="term" value="C:membrane"/>
    <property type="evidence" value="ECO:0007669"/>
    <property type="project" value="TreeGrafter"/>
</dbReference>
<dbReference type="GO" id="GO:0005829">
    <property type="term" value="C:cytosol"/>
    <property type="evidence" value="ECO:0007669"/>
    <property type="project" value="TreeGrafter"/>
</dbReference>
<keyword evidence="2" id="KW-1185">Reference proteome</keyword>
<protein>
    <submittedName>
        <fullName evidence="1">Uncharacterized protein</fullName>
    </submittedName>
</protein>
<dbReference type="EnsemblMetazoa" id="GMOY005908-RA">
    <property type="protein sequence ID" value="GMOY005908-PA"/>
    <property type="gene ID" value="GMOY005908"/>
</dbReference>
<evidence type="ECO:0000313" key="1">
    <source>
        <dbReference type="EnsemblMetazoa" id="GMOY005908-PA"/>
    </source>
</evidence>